<dbReference type="OrthoDB" id="5966927at2759"/>
<dbReference type="AlphaFoldDB" id="A0A0G4IIJ3"/>
<dbReference type="STRING" id="37360.A0A0G4IIJ3"/>
<organism evidence="2 4">
    <name type="scientific">Plasmodiophora brassicae</name>
    <name type="common">Clubroot disease agent</name>
    <dbReference type="NCBI Taxonomy" id="37360"/>
    <lineage>
        <taxon>Eukaryota</taxon>
        <taxon>Sar</taxon>
        <taxon>Rhizaria</taxon>
        <taxon>Endomyxa</taxon>
        <taxon>Phytomyxea</taxon>
        <taxon>Plasmodiophorida</taxon>
        <taxon>Plasmodiophoridae</taxon>
        <taxon>Plasmodiophora</taxon>
    </lineage>
</organism>
<keyword evidence="1" id="KW-1133">Transmembrane helix</keyword>
<feature type="transmembrane region" description="Helical" evidence="1">
    <location>
        <begin position="6"/>
        <end position="23"/>
    </location>
</feature>
<gene>
    <name evidence="2" type="ORF">PBRA_003841</name>
    <name evidence="3" type="ORF">PLBR_LOCUS1571</name>
</gene>
<name>A0A0G4IIJ3_PLABS</name>
<feature type="transmembrane region" description="Helical" evidence="1">
    <location>
        <begin position="378"/>
        <end position="398"/>
    </location>
</feature>
<dbReference type="Proteomes" id="UP000039324">
    <property type="component" value="Unassembled WGS sequence"/>
</dbReference>
<protein>
    <submittedName>
        <fullName evidence="2">Uncharacterized protein</fullName>
    </submittedName>
</protein>
<proteinExistence type="predicted"/>
<feature type="transmembrane region" description="Helical" evidence="1">
    <location>
        <begin position="404"/>
        <end position="425"/>
    </location>
</feature>
<reference evidence="3 5" key="2">
    <citation type="submission" date="2018-03" db="EMBL/GenBank/DDBJ databases">
        <authorList>
            <person name="Fogelqvist J."/>
        </authorList>
    </citation>
    <scope>NUCLEOTIDE SEQUENCE [LARGE SCALE GENOMIC DNA]</scope>
</reference>
<reference evidence="2 4" key="1">
    <citation type="submission" date="2015-02" db="EMBL/GenBank/DDBJ databases">
        <authorList>
            <person name="Chooi Y.-H."/>
        </authorList>
    </citation>
    <scope>NUCLEOTIDE SEQUENCE [LARGE SCALE GENOMIC DNA]</scope>
    <source>
        <strain evidence="2">E3</strain>
    </source>
</reference>
<feature type="transmembrane region" description="Helical" evidence="1">
    <location>
        <begin position="174"/>
        <end position="194"/>
    </location>
</feature>
<dbReference type="Proteomes" id="UP000290189">
    <property type="component" value="Unassembled WGS sequence"/>
</dbReference>
<evidence type="ECO:0000256" key="1">
    <source>
        <dbReference type="SAM" id="Phobius"/>
    </source>
</evidence>
<dbReference type="GO" id="GO:0005637">
    <property type="term" value="C:nuclear inner membrane"/>
    <property type="evidence" value="ECO:0007669"/>
    <property type="project" value="UniProtKB-SubCell"/>
</dbReference>
<geneLocation type="mitochondrion" evidence="3"/>
<evidence type="ECO:0000313" key="5">
    <source>
        <dbReference type="Proteomes" id="UP000290189"/>
    </source>
</evidence>
<evidence type="ECO:0000313" key="3">
    <source>
        <dbReference type="EMBL" id="SPQ94356.1"/>
    </source>
</evidence>
<dbReference type="EMBL" id="OVEO01000002">
    <property type="protein sequence ID" value="SPQ94356.1"/>
    <property type="molecule type" value="Genomic_DNA"/>
</dbReference>
<keyword evidence="1" id="KW-0472">Membrane</keyword>
<feature type="transmembrane region" description="Helical" evidence="1">
    <location>
        <begin position="437"/>
        <end position="461"/>
    </location>
</feature>
<evidence type="ECO:0000313" key="2">
    <source>
        <dbReference type="EMBL" id="CEO95028.1"/>
    </source>
</evidence>
<keyword evidence="1" id="KW-0812">Transmembrane</keyword>
<accession>A0A0G4IIJ3</accession>
<sequence length="476" mass="51023">MTTGGAVAIGSAVAGLAVLGRRIRRRLHFTCHFCGRCAVGLIPAPLATGASFYCPFDDCGQYNGFRPDGSYDRDLKELSDPAYNRQSSCARRPMPASAPALCSQCSCQQALLVQSISELSDPSQLDAVRRRFPICAMCSHRVAHRLKQIDDRRRPAAPIDVSLTLDGTSTPSRVALLSLLLDVCSLVLSIIPYYPIFVSSAVDVALLLTRIVLSVCLARGPDLVQILAFVLNLALTLVRHGVVTGHDLVPHAGHWANVVRVLQVLSNFPLQRTSRRMARRTDPDDISPFSPARHPTLTIRESRRRTPSPKSAPIVSPSRLHLPRSRILDDFSAAEGSQNCFVEDLIASMALTPEPNAPDVRSGRPSGRAPLLNARTPAFLVALTLALFVVSSLVDHWIARAAYAASLVVASIGYPAIIPIAALLLGRLYGPAAIGAVLGAVLASYGVEIVALSALSAVLLFDWSSRLPSSSALPES</sequence>
<keyword evidence="3" id="KW-0496">Mitochondrion</keyword>
<dbReference type="EMBL" id="CDSF01000002">
    <property type="protein sequence ID" value="CEO95028.1"/>
    <property type="molecule type" value="Genomic_DNA"/>
</dbReference>
<evidence type="ECO:0000313" key="4">
    <source>
        <dbReference type="Proteomes" id="UP000039324"/>
    </source>
</evidence>
<keyword evidence="4" id="KW-1185">Reference proteome</keyword>